<reference evidence="3" key="3">
    <citation type="journal article" date="2009" name="J. Microbiol.">
        <title>Mobilization functions of the bacteriocinogenic plasmid pRJ6 of Staphylococcus aureus.</title>
        <authorList>
            <person name="Varella Coelho M.L."/>
            <person name="Ceotto H."/>
            <person name="Madureira D.J."/>
            <person name="Nes I.F."/>
            <person name="Freire Bastos M.D.C."/>
        </authorList>
    </citation>
    <scope>NUCLEOTIDE SEQUENCE</scope>
    <source>
        <plasmid evidence="3">pRJ6</plasmid>
    </source>
</reference>
<feature type="domain" description="HTH cro/C1-type" evidence="2">
    <location>
        <begin position="18"/>
        <end position="72"/>
    </location>
</feature>
<dbReference type="InterPro" id="IPR010982">
    <property type="entry name" value="Lambda_DNA-bd_dom_sf"/>
</dbReference>
<dbReference type="RefSeq" id="WP_012569507.1">
    <property type="nucleotide sequence ID" value="NC_011522.1"/>
</dbReference>
<evidence type="ECO:0000259" key="2">
    <source>
        <dbReference type="PROSITE" id="PS50943"/>
    </source>
</evidence>
<name>Q93GG0_STAAU</name>
<dbReference type="CDD" id="cd00093">
    <property type="entry name" value="HTH_XRE"/>
    <property type="match status" value="1"/>
</dbReference>
<dbReference type="Gene3D" id="1.10.260.40">
    <property type="entry name" value="lambda repressor-like DNA-binding domains"/>
    <property type="match status" value="1"/>
</dbReference>
<dbReference type="SUPFAM" id="SSF47413">
    <property type="entry name" value="lambda repressor-like DNA-binding domains"/>
    <property type="match status" value="1"/>
</dbReference>
<organism evidence="3">
    <name type="scientific">Staphylococcus aureus</name>
    <dbReference type="NCBI Taxonomy" id="1280"/>
    <lineage>
        <taxon>Bacteria</taxon>
        <taxon>Bacillati</taxon>
        <taxon>Bacillota</taxon>
        <taxon>Bacilli</taxon>
        <taxon>Bacillales</taxon>
        <taxon>Staphylococcaceae</taxon>
        <taxon>Staphylococcus</taxon>
    </lineage>
</organism>
<dbReference type="PANTHER" id="PTHR46558">
    <property type="entry name" value="TRACRIPTIONAL REGULATORY PROTEIN-RELATED-RELATED"/>
    <property type="match status" value="1"/>
</dbReference>
<evidence type="ECO:0000313" key="3">
    <source>
        <dbReference type="EMBL" id="AAK73548.2"/>
    </source>
</evidence>
<keyword evidence="3" id="KW-0614">Plasmid</keyword>
<dbReference type="SMART" id="SM00530">
    <property type="entry name" value="HTH_XRE"/>
    <property type="match status" value="1"/>
</dbReference>
<reference evidence="3" key="2">
    <citation type="submission" date="2007-10" db="EMBL/GenBank/DDBJ databases">
        <authorList>
            <person name="Coelho M.L.V."/>
            <person name="Madureira D.J."/>
            <person name="Nes I.F."/>
            <person name="Bastos M.C.F."/>
        </authorList>
    </citation>
    <scope>NUCLEOTIDE SEQUENCE</scope>
    <source>
        <plasmid evidence="3">pRJ6</plasmid>
    </source>
</reference>
<proteinExistence type="predicted"/>
<dbReference type="AlphaFoldDB" id="Q93GG0"/>
<sequence>MAKVCVKKEEFIIMINNIKHYRKEMNFSQQELANKVEVTRQTISLIELGKYNPTIKLCISIAKALQVDLNKLFWEMSDNSEE</sequence>
<keyword evidence="1" id="KW-0238">DNA-binding</keyword>
<dbReference type="EMBL" id="AF241888">
    <property type="protein sequence ID" value="AAK73548.2"/>
    <property type="molecule type" value="Genomic_DNA"/>
</dbReference>
<dbReference type="Pfam" id="PF01381">
    <property type="entry name" value="HTH_3"/>
    <property type="match status" value="1"/>
</dbReference>
<accession>Q93GG0</accession>
<reference evidence="3" key="1">
    <citation type="journal article" date="2001" name="J. Mol. Biol.">
        <title>Molecular characterisation of aureocin A70, a multi-peptide bacteriocin isolated from Staphylococcus aureus.</title>
        <authorList>
            <person name="Netz D.J."/>
            <person name="Sahl H.G."/>
            <person name="Marcelino R."/>
            <person name="dos Santos Nascimento J."/>
            <person name="de Oliveira S.S."/>
            <person name="Soares M.B."/>
            <person name="do Carmo de Freire Bastos M."/>
            <person name="Marcolino R."/>
        </authorList>
    </citation>
    <scope>NUCLEOTIDE SEQUENCE</scope>
    <source>
        <plasmid evidence="3">pRJ6</plasmid>
    </source>
</reference>
<dbReference type="GO" id="GO:0003677">
    <property type="term" value="F:DNA binding"/>
    <property type="evidence" value="ECO:0007669"/>
    <property type="project" value="UniProtKB-KW"/>
</dbReference>
<protein>
    <recommendedName>
        <fullName evidence="2">HTH cro/C1-type domain-containing protein</fullName>
    </recommendedName>
</protein>
<evidence type="ECO:0000256" key="1">
    <source>
        <dbReference type="ARBA" id="ARBA00023125"/>
    </source>
</evidence>
<dbReference type="PANTHER" id="PTHR46558:SF5">
    <property type="entry name" value="TRANSCRIPTION REGULATOR"/>
    <property type="match status" value="1"/>
</dbReference>
<dbReference type="InterPro" id="IPR001387">
    <property type="entry name" value="Cro/C1-type_HTH"/>
</dbReference>
<geneLocation type="plasmid" evidence="3">
    <name>pRJ6</name>
</geneLocation>
<dbReference type="PROSITE" id="PS50943">
    <property type="entry name" value="HTH_CROC1"/>
    <property type="match status" value="1"/>
</dbReference>